<proteinExistence type="predicted"/>
<accession>A0AAD8P172</accession>
<dbReference type="EMBL" id="JAUHHV010000004">
    <property type="protein sequence ID" value="KAK1428329.1"/>
    <property type="molecule type" value="Genomic_DNA"/>
</dbReference>
<evidence type="ECO:0000256" key="1">
    <source>
        <dbReference type="SAM" id="Phobius"/>
    </source>
</evidence>
<sequence length="96" mass="10286">MAPPALLRLSIDLAIIAASCYALHFVTVDANFCNQKIIVKSLALPWFLMVIVLLITGLDGTINGSMGVGCIVIHNAVGDFLDLLSSQTPRFNSMPI</sequence>
<organism evidence="2 3">
    <name type="scientific">Tagetes erecta</name>
    <name type="common">African marigold</name>
    <dbReference type="NCBI Taxonomy" id="13708"/>
    <lineage>
        <taxon>Eukaryota</taxon>
        <taxon>Viridiplantae</taxon>
        <taxon>Streptophyta</taxon>
        <taxon>Embryophyta</taxon>
        <taxon>Tracheophyta</taxon>
        <taxon>Spermatophyta</taxon>
        <taxon>Magnoliopsida</taxon>
        <taxon>eudicotyledons</taxon>
        <taxon>Gunneridae</taxon>
        <taxon>Pentapetalae</taxon>
        <taxon>asterids</taxon>
        <taxon>campanulids</taxon>
        <taxon>Asterales</taxon>
        <taxon>Asteraceae</taxon>
        <taxon>Asteroideae</taxon>
        <taxon>Heliantheae alliance</taxon>
        <taxon>Tageteae</taxon>
        <taxon>Tagetes</taxon>
    </lineage>
</organism>
<keyword evidence="3" id="KW-1185">Reference proteome</keyword>
<feature type="transmembrane region" description="Helical" evidence="1">
    <location>
        <begin position="6"/>
        <end position="26"/>
    </location>
</feature>
<protein>
    <submittedName>
        <fullName evidence="2">Uncharacterized protein</fullName>
    </submittedName>
</protein>
<feature type="transmembrane region" description="Helical" evidence="1">
    <location>
        <begin position="38"/>
        <end position="58"/>
    </location>
</feature>
<dbReference type="Proteomes" id="UP001229421">
    <property type="component" value="Unassembled WGS sequence"/>
</dbReference>
<name>A0AAD8P172_TARER</name>
<gene>
    <name evidence="2" type="ORF">QVD17_17162</name>
</gene>
<dbReference type="AlphaFoldDB" id="A0AAD8P172"/>
<evidence type="ECO:0000313" key="2">
    <source>
        <dbReference type="EMBL" id="KAK1428329.1"/>
    </source>
</evidence>
<keyword evidence="1" id="KW-0812">Transmembrane</keyword>
<comment type="caution">
    <text evidence="2">The sequence shown here is derived from an EMBL/GenBank/DDBJ whole genome shotgun (WGS) entry which is preliminary data.</text>
</comment>
<keyword evidence="1" id="KW-1133">Transmembrane helix</keyword>
<reference evidence="2" key="1">
    <citation type="journal article" date="2023" name="bioRxiv">
        <title>Improved chromosome-level genome assembly for marigold (Tagetes erecta).</title>
        <authorList>
            <person name="Jiang F."/>
            <person name="Yuan L."/>
            <person name="Wang S."/>
            <person name="Wang H."/>
            <person name="Xu D."/>
            <person name="Wang A."/>
            <person name="Fan W."/>
        </authorList>
    </citation>
    <scope>NUCLEOTIDE SEQUENCE</scope>
    <source>
        <strain evidence="2">WSJ</strain>
        <tissue evidence="2">Leaf</tissue>
    </source>
</reference>
<keyword evidence="1" id="KW-0472">Membrane</keyword>
<evidence type="ECO:0000313" key="3">
    <source>
        <dbReference type="Proteomes" id="UP001229421"/>
    </source>
</evidence>